<dbReference type="GeneID" id="41590528"/>
<protein>
    <submittedName>
        <fullName evidence="1">Uncharacterized protein</fullName>
    </submittedName>
</protein>
<dbReference type="AlphaFoldDB" id="A0A1W6JZQ9"/>
<proteinExistence type="predicted"/>
<evidence type="ECO:0000313" key="1">
    <source>
        <dbReference type="EMBL" id="ARM75700.1"/>
    </source>
</evidence>
<evidence type="ECO:0000313" key="2">
    <source>
        <dbReference type="Proteomes" id="UP000193404"/>
    </source>
</evidence>
<dbReference type="EMBL" id="CP020477">
    <property type="protein sequence ID" value="ARM75700.1"/>
    <property type="molecule type" value="Genomic_DNA"/>
</dbReference>
<dbReference type="RefSeq" id="WP_148691474.1">
    <property type="nucleotide sequence ID" value="NZ_CP020477.1"/>
</dbReference>
<dbReference type="Proteomes" id="UP000193404">
    <property type="component" value="Chromosome"/>
</dbReference>
<organism evidence="1 2">
    <name type="scientific">Acidianus manzaensis</name>
    <dbReference type="NCBI Taxonomy" id="282676"/>
    <lineage>
        <taxon>Archaea</taxon>
        <taxon>Thermoproteota</taxon>
        <taxon>Thermoprotei</taxon>
        <taxon>Sulfolobales</taxon>
        <taxon>Sulfolobaceae</taxon>
        <taxon>Acidianus</taxon>
    </lineage>
</organism>
<accession>A0A1W6JZQ9</accession>
<dbReference type="STRING" id="282676.B6F84_06370"/>
<name>A0A1W6JZQ9_9CREN</name>
<dbReference type="KEGG" id="aman:B6F84_06370"/>
<dbReference type="OrthoDB" id="44184at2157"/>
<sequence length="161" mass="18439">MNLKICRYGSTLGISNGKTNIILENGKIIEEEKLENCVDLPFLINDQFLVFGKDLLIPLIFKDEKTILSRILFIVLGKTNHELFYYKNTSIFIDEKLLDIKFDKLHRSYSKICGNYGSTKLVYCITNYSISILSPCKKEGEEALISLKKFISLLSEINNSI</sequence>
<gene>
    <name evidence="1" type="ORF">B6F84_06370</name>
</gene>
<keyword evidence="2" id="KW-1185">Reference proteome</keyword>
<reference evidence="1 2" key="1">
    <citation type="submission" date="2017-03" db="EMBL/GenBank/DDBJ databases">
        <title>Sulfur activation and transportation mechanism of thermophilic Archaea Acidianus manzaensis YN-25.</title>
        <authorList>
            <person name="Ma Y."/>
            <person name="Yang Y."/>
            <person name="Xia J."/>
        </authorList>
    </citation>
    <scope>NUCLEOTIDE SEQUENCE [LARGE SCALE GENOMIC DNA]</scope>
    <source>
        <strain evidence="1 2">YN-25</strain>
    </source>
</reference>